<comment type="caution">
    <text evidence="1">The sequence shown here is derived from an EMBL/GenBank/DDBJ whole genome shotgun (WGS) entry which is preliminary data.</text>
</comment>
<proteinExistence type="predicted"/>
<organism evidence="1 2">
    <name type="scientific">Caerostris extrusa</name>
    <name type="common">Bark spider</name>
    <name type="synonym">Caerostris bankana</name>
    <dbReference type="NCBI Taxonomy" id="172846"/>
    <lineage>
        <taxon>Eukaryota</taxon>
        <taxon>Metazoa</taxon>
        <taxon>Ecdysozoa</taxon>
        <taxon>Arthropoda</taxon>
        <taxon>Chelicerata</taxon>
        <taxon>Arachnida</taxon>
        <taxon>Araneae</taxon>
        <taxon>Araneomorphae</taxon>
        <taxon>Entelegynae</taxon>
        <taxon>Araneoidea</taxon>
        <taxon>Araneidae</taxon>
        <taxon>Caerostris</taxon>
    </lineage>
</organism>
<dbReference type="AlphaFoldDB" id="A0AAV4R1X0"/>
<evidence type="ECO:0000313" key="2">
    <source>
        <dbReference type="Proteomes" id="UP001054945"/>
    </source>
</evidence>
<evidence type="ECO:0000313" key="1">
    <source>
        <dbReference type="EMBL" id="GIY15061.1"/>
    </source>
</evidence>
<keyword evidence="2" id="KW-1185">Reference proteome</keyword>
<dbReference type="Proteomes" id="UP001054945">
    <property type="component" value="Unassembled WGS sequence"/>
</dbReference>
<accession>A0AAV4R1X0</accession>
<name>A0AAV4R1X0_CAEEX</name>
<dbReference type="EMBL" id="BPLR01007188">
    <property type="protein sequence ID" value="GIY15061.1"/>
    <property type="molecule type" value="Genomic_DNA"/>
</dbReference>
<protein>
    <submittedName>
        <fullName evidence="1">Uncharacterized protein</fullName>
    </submittedName>
</protein>
<reference evidence="1 2" key="1">
    <citation type="submission" date="2021-06" db="EMBL/GenBank/DDBJ databases">
        <title>Caerostris extrusa draft genome.</title>
        <authorList>
            <person name="Kono N."/>
            <person name="Arakawa K."/>
        </authorList>
    </citation>
    <scope>NUCLEOTIDE SEQUENCE [LARGE SCALE GENOMIC DNA]</scope>
</reference>
<gene>
    <name evidence="1" type="ORF">CEXT_177711</name>
</gene>
<sequence length="70" mass="7986">MNVITAYIDTQMTFTYECHLFISAVMNVITADDQKGVNVKQISQWLGILWTEEETLYTGNWSTNFGMGNT</sequence>